<dbReference type="InterPro" id="IPR002523">
    <property type="entry name" value="MgTranspt_CorA/ZnTranspt_ZntB"/>
</dbReference>
<proteinExistence type="predicted"/>
<feature type="region of interest" description="Disordered" evidence="1">
    <location>
        <begin position="1710"/>
        <end position="1736"/>
    </location>
</feature>
<feature type="transmembrane region" description="Helical" evidence="2">
    <location>
        <begin position="1771"/>
        <end position="1795"/>
    </location>
</feature>
<evidence type="ECO:0000313" key="3">
    <source>
        <dbReference type="EMBL" id="KAH7309738.1"/>
    </source>
</evidence>
<protein>
    <submittedName>
        <fullName evidence="3">Uncharacterized protein</fullName>
    </submittedName>
</protein>
<dbReference type="Pfam" id="PF01544">
    <property type="entry name" value="CorA"/>
    <property type="match status" value="1"/>
</dbReference>
<feature type="compositionally biased region" description="Polar residues" evidence="1">
    <location>
        <begin position="401"/>
        <end position="411"/>
    </location>
</feature>
<keyword evidence="4" id="KW-1185">Reference proteome</keyword>
<keyword evidence="2" id="KW-0812">Transmembrane</keyword>
<name>A0A8K0SMP4_9HYPO</name>
<evidence type="ECO:0000256" key="1">
    <source>
        <dbReference type="SAM" id="MobiDB-lite"/>
    </source>
</evidence>
<reference evidence="3" key="1">
    <citation type="journal article" date="2021" name="Nat. Commun.">
        <title>Genetic determinants of endophytism in the Arabidopsis root mycobiome.</title>
        <authorList>
            <person name="Mesny F."/>
            <person name="Miyauchi S."/>
            <person name="Thiergart T."/>
            <person name="Pickel B."/>
            <person name="Atanasova L."/>
            <person name="Karlsson M."/>
            <person name="Huettel B."/>
            <person name="Barry K.W."/>
            <person name="Haridas S."/>
            <person name="Chen C."/>
            <person name="Bauer D."/>
            <person name="Andreopoulos W."/>
            <person name="Pangilinan J."/>
            <person name="LaButti K."/>
            <person name="Riley R."/>
            <person name="Lipzen A."/>
            <person name="Clum A."/>
            <person name="Drula E."/>
            <person name="Henrissat B."/>
            <person name="Kohler A."/>
            <person name="Grigoriev I.V."/>
            <person name="Martin F.M."/>
            <person name="Hacquard S."/>
        </authorList>
    </citation>
    <scope>NUCLEOTIDE SEQUENCE</scope>
    <source>
        <strain evidence="3">MPI-CAGE-CH-0235</strain>
    </source>
</reference>
<sequence length="1886" mass="213599">MTDDNQPSVLWAPESLPQLEDAEFQALIKHESRSPFKPAASQCKSWENAPNPKSPSSFGDRGTTATVNAYGGLVQFGTYTGRGRSGLFTADLPTTAEPYRVLSRTEDLHSHDSNRTCHGLRVSIVDSDYYGNSYTPLYPPRELPQQQFVNYRWPRFEQTVGGVEVTTQWMVHDGLVLQNIRLVNDSDRDVDLQLKIHLADDAMWIRDLEHIDDSYAFNESQGNHRRQLGPHGYGWVLTRKIESPPPRDATEDENRSVRVDGQNDHQNQPYNDNEPCSIAIILSVMEDGQLRRFVEEDMLTLNRTLKADGGEYAPSVATSEKRLEVTVAYNMILLSGKQSHWKDFLISAQAMDIAAILSKEPFNNSLQISTMVETTDQADHVSGGGGDEGASEVSVEDISDTDSLSYQQAQPSGLPENAGESSPHIEFVVRRQLEHILSTCSIPLKPPRMEEDGTFEDYWANDAFDIPVALTCGDLSFHRITASASFFAFYFLVSIAKRLKQSRYVNYDKYTLSLLTRITSVCRGHLAWLKRVEKSKSNFFVGNYWVTGQTINNSERGSSWIVDDHLTNTAFHIIKIDSCTELNAGDEAATTLLDFSDVCISWLRELEKQDRRKCFAWPHACEGDVNIFRLDDHVWIWRALKGISQIPLEPFLEKIKGASLQDTEGDSVQDTEGTSLHKIEEASLQKVEEAKQLMRRFAYRDVQRQVLRRFTTQNDVSGKRMLAVTRSCRETRFLLHARDTVLFYAREWGIFLGDNSADTSSNDLWASTVKAQHYHDENDEVHWDNALRYALAILMGSKGYRINHHQAPSLVRKSIITLLKSSSSNGLFAGQLDKATKEPVLFHKESDRDFHFHATFEIPYLLLACAIDVTKGNNANSAGAKEDMSNRPTILESGRTDTGDSIQFIAAKRQALHAETSNPPMAAAPDLSSPWQMEIVGKTKSGQKSRAFKKLIPFNHLIDSTNIAEIEEEWLYNYPAFFPGGEKRTVEDVHKFISAFVSESASHSHWIDRWLMEYPGTAASLIEAYEEIRVWVCHEVTIYRMDRQLLAKILLEDSGLRLRLLHDFGILLSPRHQAILKTGKFPEAEDVKQPSSTSTSSSPAPPPPPPPPAPPTPPTPSLPFGAIETQLVQTPRSPSSVGEGENYQRPIEYAINDSLRPIFQVLQGPGVMWRLRSVLMSDASALVRAAQNFEEFRVYISRALISVDNLLSRVILKNDELRRAFVDTASNRTTPDHGVIRRAMTSYLGAMLSVSDTHRYLFGTHKSAWIMDIGKKKSVGKRSKDNEDSPYSQYPGIGPYPPMGGDLGSNDMLWTRHLEAPRTVEKAKKRFVWLPQANLDTALICYLGSPEVEHGSMSLFFDRHVNYELYFFDDTTPHMNTWETEVHLSFYQILPRDPAPPTKLITPYEEPLPGHGGGKIAKASVGFRIFGDFFDRYWTCHLIEHTPAVGMASTFALPFDENETKGKAWAQRKVLELVLFERIIVKLVDSTREIYERMKTELGVREGAMSLVDLNSDDYFLSSGHWQQCQQTLQAVEDQLGHVSAVVAKWESREKDRGLEKPRWTRNDERKYRGDIKKRLSSSNSKIRDMQRLHADIRTLKELLTSRQDQIRNDLSLRGAENIRFFTYVTVVFLPLGFASSIFSMSEVPSGSLIGSMAVCATVAFMITVVALINAETLGNASSKISRHIAQFSQLIRGRSWLIQRRRKAKAKAARSEALGDSDTGELRVAHEPQPQNRDTHKTRWHARFWLIYLLVELPAQRVALAYGAMKEHTWTWATCLNIMLALCLLPFCILVWLFRIAVYNATDLTRLLWHDFVSHFQPNQGQGNDPFEGAMELLLMTDNTLRPLKVKLEEKKQNKKKLDEKNPKSDREPEKLEPVVIQEKPEDTV</sequence>
<dbReference type="GO" id="GO:0046873">
    <property type="term" value="F:metal ion transmembrane transporter activity"/>
    <property type="evidence" value="ECO:0007669"/>
    <property type="project" value="InterPro"/>
</dbReference>
<dbReference type="Gene3D" id="1.20.58.340">
    <property type="entry name" value="Magnesium transport protein CorA, transmembrane region"/>
    <property type="match status" value="1"/>
</dbReference>
<evidence type="ECO:0000313" key="4">
    <source>
        <dbReference type="Proteomes" id="UP000813444"/>
    </source>
</evidence>
<gene>
    <name evidence="3" type="ORF">B0I35DRAFT_85741</name>
</gene>
<dbReference type="OrthoDB" id="5361176at2759"/>
<feature type="transmembrane region" description="Helical" evidence="2">
    <location>
        <begin position="1621"/>
        <end position="1642"/>
    </location>
</feature>
<feature type="region of interest" description="Disordered" evidence="1">
    <location>
        <begin position="241"/>
        <end position="272"/>
    </location>
</feature>
<feature type="compositionally biased region" description="Pro residues" evidence="1">
    <location>
        <begin position="1099"/>
        <end position="1117"/>
    </location>
</feature>
<keyword evidence="2" id="KW-0472">Membrane</keyword>
<comment type="caution">
    <text evidence="3">The sequence shown here is derived from an EMBL/GenBank/DDBJ whole genome shotgun (WGS) entry which is preliminary data.</text>
</comment>
<feature type="region of interest" description="Disordered" evidence="1">
    <location>
        <begin position="1080"/>
        <end position="1120"/>
    </location>
</feature>
<feature type="region of interest" description="Disordered" evidence="1">
    <location>
        <begin position="1849"/>
        <end position="1886"/>
    </location>
</feature>
<feature type="region of interest" description="Disordered" evidence="1">
    <location>
        <begin position="377"/>
        <end position="421"/>
    </location>
</feature>
<dbReference type="EMBL" id="JAGPNK010000013">
    <property type="protein sequence ID" value="KAH7309738.1"/>
    <property type="molecule type" value="Genomic_DNA"/>
</dbReference>
<accession>A0A8K0SMP4</accession>
<dbReference type="Proteomes" id="UP000813444">
    <property type="component" value="Unassembled WGS sequence"/>
</dbReference>
<evidence type="ECO:0000256" key="2">
    <source>
        <dbReference type="SAM" id="Phobius"/>
    </source>
</evidence>
<feature type="region of interest" description="Disordered" evidence="1">
    <location>
        <begin position="30"/>
        <end position="62"/>
    </location>
</feature>
<feature type="compositionally biased region" description="Basic and acidic residues" evidence="1">
    <location>
        <begin position="248"/>
        <end position="263"/>
    </location>
</feature>
<feature type="transmembrane region" description="Helical" evidence="2">
    <location>
        <begin position="1648"/>
        <end position="1671"/>
    </location>
</feature>
<keyword evidence="2" id="KW-1133">Transmembrane helix</keyword>
<organism evidence="3 4">
    <name type="scientific">Stachybotrys elegans</name>
    <dbReference type="NCBI Taxonomy" id="80388"/>
    <lineage>
        <taxon>Eukaryota</taxon>
        <taxon>Fungi</taxon>
        <taxon>Dikarya</taxon>
        <taxon>Ascomycota</taxon>
        <taxon>Pezizomycotina</taxon>
        <taxon>Sordariomycetes</taxon>
        <taxon>Hypocreomycetidae</taxon>
        <taxon>Hypocreales</taxon>
        <taxon>Stachybotryaceae</taxon>
        <taxon>Stachybotrys</taxon>
    </lineage>
</organism>
<dbReference type="GO" id="GO:0016020">
    <property type="term" value="C:membrane"/>
    <property type="evidence" value="ECO:0007669"/>
    <property type="project" value="InterPro"/>
</dbReference>